<evidence type="ECO:0000313" key="1">
    <source>
        <dbReference type="EMBL" id="GEN65054.1"/>
    </source>
</evidence>
<dbReference type="EMBL" id="BJYG01000069">
    <property type="protein sequence ID" value="GEN65054.1"/>
    <property type="molecule type" value="Genomic_DNA"/>
</dbReference>
<proteinExistence type="predicted"/>
<sequence length="61" mass="6565">MNARWDGSALVMTSYVAPGAMDRKVLRNATGSRGKAITLDLIDRNVRIPAIDFDDIVTGGT</sequence>
<keyword evidence="2" id="KW-1185">Reference proteome</keyword>
<evidence type="ECO:0000313" key="2">
    <source>
        <dbReference type="Proteomes" id="UP000321746"/>
    </source>
</evidence>
<protein>
    <submittedName>
        <fullName evidence="1">Uncharacterized protein</fullName>
    </submittedName>
</protein>
<name>A0A511XQ57_9PROT</name>
<dbReference type="Proteomes" id="UP000321746">
    <property type="component" value="Unassembled WGS sequence"/>
</dbReference>
<dbReference type="AlphaFoldDB" id="A0A511XQ57"/>
<accession>A0A511XQ57</accession>
<reference evidence="1 2" key="1">
    <citation type="submission" date="2019-07" db="EMBL/GenBank/DDBJ databases">
        <title>Whole genome shotgun sequence of Acetobacter oeni NBRC 105207.</title>
        <authorList>
            <person name="Hosoyama A."/>
            <person name="Uohara A."/>
            <person name="Ohji S."/>
            <person name="Ichikawa N."/>
        </authorList>
    </citation>
    <scope>NUCLEOTIDE SEQUENCE [LARGE SCALE GENOMIC DNA]</scope>
    <source>
        <strain evidence="1 2">NBRC 105207</strain>
    </source>
</reference>
<comment type="caution">
    <text evidence="1">The sequence shown here is derived from an EMBL/GenBank/DDBJ whole genome shotgun (WGS) entry which is preliminary data.</text>
</comment>
<gene>
    <name evidence="1" type="ORF">AOE01nite_32780</name>
</gene>
<organism evidence="1 2">
    <name type="scientific">Acetobacter oeni</name>
    <dbReference type="NCBI Taxonomy" id="304077"/>
    <lineage>
        <taxon>Bacteria</taxon>
        <taxon>Pseudomonadati</taxon>
        <taxon>Pseudomonadota</taxon>
        <taxon>Alphaproteobacteria</taxon>
        <taxon>Acetobacterales</taxon>
        <taxon>Acetobacteraceae</taxon>
        <taxon>Acetobacter</taxon>
    </lineage>
</organism>